<dbReference type="InterPro" id="IPR051531">
    <property type="entry name" value="N-acetyltransferase"/>
</dbReference>
<comment type="caution">
    <text evidence="2">The sequence shown here is derived from an EMBL/GenBank/DDBJ whole genome shotgun (WGS) entry which is preliminary data.</text>
</comment>
<dbReference type="AlphaFoldDB" id="A0A0A5FZH1"/>
<evidence type="ECO:0000313" key="3">
    <source>
        <dbReference type="Proteomes" id="UP000030403"/>
    </source>
</evidence>
<dbReference type="PANTHER" id="PTHR43792:SF9">
    <property type="entry name" value="RIBOSOMAL-PROTEIN-ALANINE ACETYLTRANSFERASE"/>
    <property type="match status" value="1"/>
</dbReference>
<keyword evidence="2" id="KW-0808">Transferase</keyword>
<organism evidence="2 3">
    <name type="scientific">Pontibacillus marinus BH030004 = DSM 16465</name>
    <dbReference type="NCBI Taxonomy" id="1385511"/>
    <lineage>
        <taxon>Bacteria</taxon>
        <taxon>Bacillati</taxon>
        <taxon>Bacillota</taxon>
        <taxon>Bacilli</taxon>
        <taxon>Bacillales</taxon>
        <taxon>Bacillaceae</taxon>
        <taxon>Pontibacillus</taxon>
    </lineage>
</organism>
<dbReference type="GO" id="GO:0005737">
    <property type="term" value="C:cytoplasm"/>
    <property type="evidence" value="ECO:0007669"/>
    <property type="project" value="TreeGrafter"/>
</dbReference>
<dbReference type="SUPFAM" id="SSF55729">
    <property type="entry name" value="Acyl-CoA N-acyltransferases (Nat)"/>
    <property type="match status" value="1"/>
</dbReference>
<protein>
    <submittedName>
        <fullName evidence="2">Alanine acetyltransferase</fullName>
    </submittedName>
</protein>
<dbReference type="eggNOG" id="COG1670">
    <property type="taxonomic scope" value="Bacteria"/>
</dbReference>
<dbReference type="PANTHER" id="PTHR43792">
    <property type="entry name" value="GNAT FAMILY, PUTATIVE (AFU_ORTHOLOGUE AFUA_3G00765)-RELATED-RELATED"/>
    <property type="match status" value="1"/>
</dbReference>
<dbReference type="RefSeq" id="WP_051255015.1">
    <property type="nucleotide sequence ID" value="NZ_AULJ01000013.1"/>
</dbReference>
<dbReference type="CDD" id="cd04301">
    <property type="entry name" value="NAT_SF"/>
    <property type="match status" value="1"/>
</dbReference>
<proteinExistence type="predicted"/>
<evidence type="ECO:0000259" key="1">
    <source>
        <dbReference type="PROSITE" id="PS51186"/>
    </source>
</evidence>
<dbReference type="Gene3D" id="3.40.630.30">
    <property type="match status" value="1"/>
</dbReference>
<evidence type="ECO:0000313" key="2">
    <source>
        <dbReference type="EMBL" id="KGX84238.1"/>
    </source>
</evidence>
<dbReference type="OrthoDB" id="9811523at2"/>
<dbReference type="GO" id="GO:0008999">
    <property type="term" value="F:protein-N-terminal-alanine acetyltransferase activity"/>
    <property type="evidence" value="ECO:0007669"/>
    <property type="project" value="TreeGrafter"/>
</dbReference>
<gene>
    <name evidence="2" type="ORF">N783_18125</name>
</gene>
<dbReference type="PROSITE" id="PS51186">
    <property type="entry name" value="GNAT"/>
    <property type="match status" value="1"/>
</dbReference>
<reference evidence="2 3" key="1">
    <citation type="submission" date="2013-08" db="EMBL/GenBank/DDBJ databases">
        <authorList>
            <person name="Huang J."/>
            <person name="Wang G."/>
        </authorList>
    </citation>
    <scope>NUCLEOTIDE SEQUENCE [LARGE SCALE GENOMIC DNA]</scope>
    <source>
        <strain evidence="2 3">BH030004</strain>
    </source>
</reference>
<dbReference type="Proteomes" id="UP000030403">
    <property type="component" value="Unassembled WGS sequence"/>
</dbReference>
<dbReference type="EMBL" id="AVPF01000062">
    <property type="protein sequence ID" value="KGX84238.1"/>
    <property type="molecule type" value="Genomic_DNA"/>
</dbReference>
<name>A0A0A5FZH1_9BACI</name>
<dbReference type="STRING" id="1385511.GCA_000425225_01308"/>
<dbReference type="Pfam" id="PF13302">
    <property type="entry name" value="Acetyltransf_3"/>
    <property type="match status" value="1"/>
</dbReference>
<feature type="domain" description="N-acetyltransferase" evidence="1">
    <location>
        <begin position="16"/>
        <end position="183"/>
    </location>
</feature>
<keyword evidence="3" id="KW-1185">Reference proteome</keyword>
<sequence length="189" mass="22144">MDINTETIPTLRTEHYFLRGLEKKDAESLYQILKNETTMKYITPHPIQSLIEMREKIIDYLQGFKDEKEIPWVIVHRESNNVIGIFRLHKLHMWHKKAELGAIIHPDFQNSGVMSQVLERALAYAFNEIGLNRIVGDIFSGNVASRALLKKFGFIKEGVLRQTDFDGKHFHNTEVYSMLKPEYEKRLKN</sequence>
<accession>A0A0A5FZH1</accession>
<dbReference type="InterPro" id="IPR016181">
    <property type="entry name" value="Acyl_CoA_acyltransferase"/>
</dbReference>
<dbReference type="InterPro" id="IPR000182">
    <property type="entry name" value="GNAT_dom"/>
</dbReference>